<sequence>MTNRGLAVCYSLATAHPETHWRASLFPPGRAQCLYILHAHVRACLASGACPAGLAIQPVSQSANQPTKLAYLAPFLALFHEMPWHFVFARTLSTWRTSAVLSTNQLVLQGRVSGYSAS</sequence>
<evidence type="ECO:0000313" key="2">
    <source>
        <dbReference type="Proteomes" id="UP000784294"/>
    </source>
</evidence>
<protein>
    <submittedName>
        <fullName evidence="1">Uncharacterized protein</fullName>
    </submittedName>
</protein>
<comment type="caution">
    <text evidence="1">The sequence shown here is derived from an EMBL/GenBank/DDBJ whole genome shotgun (WGS) entry which is preliminary data.</text>
</comment>
<organism evidence="1 2">
    <name type="scientific">Protopolystoma xenopodis</name>
    <dbReference type="NCBI Taxonomy" id="117903"/>
    <lineage>
        <taxon>Eukaryota</taxon>
        <taxon>Metazoa</taxon>
        <taxon>Spiralia</taxon>
        <taxon>Lophotrochozoa</taxon>
        <taxon>Platyhelminthes</taxon>
        <taxon>Monogenea</taxon>
        <taxon>Polyopisthocotylea</taxon>
        <taxon>Polystomatidea</taxon>
        <taxon>Polystomatidae</taxon>
        <taxon>Protopolystoma</taxon>
    </lineage>
</organism>
<accession>A0A3S5AF58</accession>
<keyword evidence="2" id="KW-1185">Reference proteome</keyword>
<name>A0A3S5AF58_9PLAT</name>
<gene>
    <name evidence="1" type="ORF">PXEA_LOCUS21164</name>
</gene>
<dbReference type="Proteomes" id="UP000784294">
    <property type="component" value="Unassembled WGS sequence"/>
</dbReference>
<evidence type="ECO:0000313" key="1">
    <source>
        <dbReference type="EMBL" id="VEL27724.1"/>
    </source>
</evidence>
<dbReference type="AlphaFoldDB" id="A0A3S5AF58"/>
<reference evidence="1" key="1">
    <citation type="submission" date="2018-11" db="EMBL/GenBank/DDBJ databases">
        <authorList>
            <consortium name="Pathogen Informatics"/>
        </authorList>
    </citation>
    <scope>NUCLEOTIDE SEQUENCE</scope>
</reference>
<proteinExistence type="predicted"/>
<dbReference type="EMBL" id="CAAALY010089425">
    <property type="protein sequence ID" value="VEL27724.1"/>
    <property type="molecule type" value="Genomic_DNA"/>
</dbReference>